<dbReference type="Proteomes" id="UP001165080">
    <property type="component" value="Unassembled WGS sequence"/>
</dbReference>
<dbReference type="Pfam" id="PF00134">
    <property type="entry name" value="Cyclin_N"/>
    <property type="match status" value="1"/>
</dbReference>
<dbReference type="AlphaFoldDB" id="A0A9W6F4Q9"/>
<evidence type="ECO:0000256" key="1">
    <source>
        <dbReference type="ARBA" id="ARBA00022618"/>
    </source>
</evidence>
<comment type="caution">
    <text evidence="6">The sequence shown here is derived from an EMBL/GenBank/DDBJ whole genome shotgun (WGS) entry which is preliminary data.</text>
</comment>
<protein>
    <recommendedName>
        <fullName evidence="5">Cyclin-like domain-containing protein</fullName>
    </recommendedName>
</protein>
<dbReference type="InterPro" id="IPR004367">
    <property type="entry name" value="Cyclin_C-dom"/>
</dbReference>
<dbReference type="OrthoDB" id="2013528at2759"/>
<evidence type="ECO:0000259" key="5">
    <source>
        <dbReference type="SMART" id="SM00385"/>
    </source>
</evidence>
<dbReference type="InterPro" id="IPR013763">
    <property type="entry name" value="Cyclin-like_dom"/>
</dbReference>
<dbReference type="Pfam" id="PF02984">
    <property type="entry name" value="Cyclin_C"/>
    <property type="match status" value="1"/>
</dbReference>
<keyword evidence="3" id="KW-0131">Cell cycle</keyword>
<name>A0A9W6F4Q9_9CHLO</name>
<dbReference type="InterPro" id="IPR006671">
    <property type="entry name" value="Cyclin_N"/>
</dbReference>
<evidence type="ECO:0000256" key="2">
    <source>
        <dbReference type="ARBA" id="ARBA00023127"/>
    </source>
</evidence>
<dbReference type="EMBL" id="BRXU01000015">
    <property type="protein sequence ID" value="GLC56458.1"/>
    <property type="molecule type" value="Genomic_DNA"/>
</dbReference>
<evidence type="ECO:0000313" key="7">
    <source>
        <dbReference type="Proteomes" id="UP001165080"/>
    </source>
</evidence>
<keyword evidence="2 4" id="KW-0195">Cyclin</keyword>
<dbReference type="GO" id="GO:0051301">
    <property type="term" value="P:cell division"/>
    <property type="evidence" value="ECO:0007669"/>
    <property type="project" value="UniProtKB-KW"/>
</dbReference>
<reference evidence="6 7" key="1">
    <citation type="journal article" date="2023" name="Commun. Biol.">
        <title>Reorganization of the ancestral sex-determining regions during the evolution of trioecy in Pleodorina starrii.</title>
        <authorList>
            <person name="Takahashi K."/>
            <person name="Suzuki S."/>
            <person name="Kawai-Toyooka H."/>
            <person name="Yamamoto K."/>
            <person name="Hamaji T."/>
            <person name="Ootsuki R."/>
            <person name="Yamaguchi H."/>
            <person name="Kawachi M."/>
            <person name="Higashiyama T."/>
            <person name="Nozaki H."/>
        </authorList>
    </citation>
    <scope>NUCLEOTIDE SEQUENCE [LARGE SCALE GENOMIC DNA]</scope>
    <source>
        <strain evidence="6 7">NIES-4479</strain>
    </source>
</reference>
<organism evidence="6 7">
    <name type="scientific">Pleodorina starrii</name>
    <dbReference type="NCBI Taxonomy" id="330485"/>
    <lineage>
        <taxon>Eukaryota</taxon>
        <taxon>Viridiplantae</taxon>
        <taxon>Chlorophyta</taxon>
        <taxon>core chlorophytes</taxon>
        <taxon>Chlorophyceae</taxon>
        <taxon>CS clade</taxon>
        <taxon>Chlamydomonadales</taxon>
        <taxon>Volvocaceae</taxon>
        <taxon>Pleodorina</taxon>
    </lineage>
</organism>
<evidence type="ECO:0000256" key="3">
    <source>
        <dbReference type="ARBA" id="ARBA00023306"/>
    </source>
</evidence>
<sequence length="383" mass="41574">MASPISFDEQASSASSSDLFQVPLQKGDKAGQTAQRDIHIRLSDGNFEHDILACEEDESSLELQEPAQGERTGPVLTAPVGQGQAVIAFDAADARDTIRSELSKLQELRYAPVSPQAQRFAEDSRPRTVSWLIQVVSAIGLTRETLHTAISLMDRFVAGTEAHPPETVLQLLALGCLSVASKHEEVAQHSSDWWVGLAVDGEGRALYERLDLHRMEWLLLETVEWRIRVPNMLTFLRQYLAALVCHGVLPHYPPFVATFKSCAEFLVEVSLFYGELLPFSYSTIAVACLMLANQYCQSVFAAGAHTSAAAPAPAKCLVSELAAVLELDPSAIAPGLGRCMGYMGPLYDLVVRGPFGAAPADHELGLLAPVVARYRHIASQVAP</sequence>
<dbReference type="PANTHER" id="PTHR10177">
    <property type="entry name" value="CYCLINS"/>
    <property type="match status" value="1"/>
</dbReference>
<keyword evidence="7" id="KW-1185">Reference proteome</keyword>
<keyword evidence="1" id="KW-0132">Cell division</keyword>
<dbReference type="SUPFAM" id="SSF47954">
    <property type="entry name" value="Cyclin-like"/>
    <property type="match status" value="1"/>
</dbReference>
<feature type="domain" description="Cyclin-like" evidence="5">
    <location>
        <begin position="130"/>
        <end position="221"/>
    </location>
</feature>
<gene>
    <name evidence="6" type="primary">PLEST003831</name>
    <name evidence="6" type="ORF">PLESTB_001106900</name>
</gene>
<evidence type="ECO:0000256" key="4">
    <source>
        <dbReference type="RuleBase" id="RU000383"/>
    </source>
</evidence>
<dbReference type="SMART" id="SM00385">
    <property type="entry name" value="CYCLIN"/>
    <property type="match status" value="1"/>
</dbReference>
<accession>A0A9W6F4Q9</accession>
<dbReference type="InterPro" id="IPR036915">
    <property type="entry name" value="Cyclin-like_sf"/>
</dbReference>
<evidence type="ECO:0000313" key="6">
    <source>
        <dbReference type="EMBL" id="GLC56458.1"/>
    </source>
</evidence>
<proteinExistence type="inferred from homology"/>
<comment type="similarity">
    <text evidence="4">Belongs to the cyclin family.</text>
</comment>
<dbReference type="Gene3D" id="1.10.472.10">
    <property type="entry name" value="Cyclin-like"/>
    <property type="match status" value="2"/>
</dbReference>
<dbReference type="InterPro" id="IPR039361">
    <property type="entry name" value="Cyclin"/>
</dbReference>